<evidence type="ECO:0008006" key="4">
    <source>
        <dbReference type="Google" id="ProtNLM"/>
    </source>
</evidence>
<feature type="region of interest" description="Disordered" evidence="1">
    <location>
        <begin position="294"/>
        <end position="313"/>
    </location>
</feature>
<dbReference type="AlphaFoldDB" id="A0A2Z7BH83"/>
<proteinExistence type="predicted"/>
<dbReference type="Proteomes" id="UP000250235">
    <property type="component" value="Unassembled WGS sequence"/>
</dbReference>
<name>A0A2Z7BH83_9LAMI</name>
<evidence type="ECO:0000256" key="1">
    <source>
        <dbReference type="SAM" id="MobiDB-lite"/>
    </source>
</evidence>
<dbReference type="EMBL" id="KV005774">
    <property type="protein sequence ID" value="KZV33485.1"/>
    <property type="molecule type" value="Genomic_DNA"/>
</dbReference>
<gene>
    <name evidence="2" type="ORF">F511_34837</name>
</gene>
<accession>A0A2Z7BH83</accession>
<feature type="compositionally biased region" description="Basic and acidic residues" evidence="1">
    <location>
        <begin position="294"/>
        <end position="306"/>
    </location>
</feature>
<keyword evidence="3" id="KW-1185">Reference proteome</keyword>
<sequence>MSSAGITFIKRNQQLVALLFQRLISQHYSKRHRINISCFIIKTVSHCSLDLITSRYNNLSTDFQFLSWLLNDIVSRLIVISQNDVALFSQLEPFSPRLVCVYYQNDDVAPTSSSTSRYISNQQKFEKFMWKNNSKTNSFDSIKNNSTTSSDFKCYQCGRYDHYVAACKRPKQDTKRQLDHNNKDIKDKKFYRKRRDRKFMVAEENWYQSKELSKANPVPPVFLQTTAEFDDNLTEKGSVNSNIEAVTRQISQSPKRKLILAEDSDSEDTKPLKKSTQVLELVAPTIPTLTPKEARAVSKDKVEPGHSDQGNECAHRISSEDFPEDKEKWILVEVTKGNPVKEIIDLIFADIETYYKLGFCRSVSIVIALWFGQLKSMKIVSTIEANVAKLLRWAEMDSFKVSFKWRFLVQAKFRELLLRKLLVERQKKFFHDTSFTNIDIIVFVGSVFTDRNLNFD</sequence>
<evidence type="ECO:0000313" key="3">
    <source>
        <dbReference type="Proteomes" id="UP000250235"/>
    </source>
</evidence>
<evidence type="ECO:0000313" key="2">
    <source>
        <dbReference type="EMBL" id="KZV33485.1"/>
    </source>
</evidence>
<protein>
    <recommendedName>
        <fullName evidence="4">CCHC-type domain-containing protein</fullName>
    </recommendedName>
</protein>
<organism evidence="2 3">
    <name type="scientific">Dorcoceras hygrometricum</name>
    <dbReference type="NCBI Taxonomy" id="472368"/>
    <lineage>
        <taxon>Eukaryota</taxon>
        <taxon>Viridiplantae</taxon>
        <taxon>Streptophyta</taxon>
        <taxon>Embryophyta</taxon>
        <taxon>Tracheophyta</taxon>
        <taxon>Spermatophyta</taxon>
        <taxon>Magnoliopsida</taxon>
        <taxon>eudicotyledons</taxon>
        <taxon>Gunneridae</taxon>
        <taxon>Pentapetalae</taxon>
        <taxon>asterids</taxon>
        <taxon>lamiids</taxon>
        <taxon>Lamiales</taxon>
        <taxon>Gesneriaceae</taxon>
        <taxon>Didymocarpoideae</taxon>
        <taxon>Trichosporeae</taxon>
        <taxon>Loxocarpinae</taxon>
        <taxon>Dorcoceras</taxon>
    </lineage>
</organism>
<reference evidence="2 3" key="1">
    <citation type="journal article" date="2015" name="Proc. Natl. Acad. Sci. U.S.A.">
        <title>The resurrection genome of Boea hygrometrica: A blueprint for survival of dehydration.</title>
        <authorList>
            <person name="Xiao L."/>
            <person name="Yang G."/>
            <person name="Zhang L."/>
            <person name="Yang X."/>
            <person name="Zhao S."/>
            <person name="Ji Z."/>
            <person name="Zhou Q."/>
            <person name="Hu M."/>
            <person name="Wang Y."/>
            <person name="Chen M."/>
            <person name="Xu Y."/>
            <person name="Jin H."/>
            <person name="Xiao X."/>
            <person name="Hu G."/>
            <person name="Bao F."/>
            <person name="Hu Y."/>
            <person name="Wan P."/>
            <person name="Li L."/>
            <person name="Deng X."/>
            <person name="Kuang T."/>
            <person name="Xiang C."/>
            <person name="Zhu J.K."/>
            <person name="Oliver M.J."/>
            <person name="He Y."/>
        </authorList>
    </citation>
    <scope>NUCLEOTIDE SEQUENCE [LARGE SCALE GENOMIC DNA]</scope>
    <source>
        <strain evidence="3">cv. XS01</strain>
    </source>
</reference>